<proteinExistence type="predicted"/>
<reference evidence="2" key="1">
    <citation type="journal article" date="2019" name="Environ. Microbiol.">
        <title>Fungal ecological strategies reflected in gene transcription - a case study of two litter decomposers.</title>
        <authorList>
            <person name="Barbi F."/>
            <person name="Kohler A."/>
            <person name="Barry K."/>
            <person name="Baskaran P."/>
            <person name="Daum C."/>
            <person name="Fauchery L."/>
            <person name="Ihrmark K."/>
            <person name="Kuo A."/>
            <person name="LaButti K."/>
            <person name="Lipzen A."/>
            <person name="Morin E."/>
            <person name="Grigoriev I.V."/>
            <person name="Henrissat B."/>
            <person name="Lindahl B."/>
            <person name="Martin F."/>
        </authorList>
    </citation>
    <scope>NUCLEOTIDE SEQUENCE</scope>
    <source>
        <strain evidence="2">JB14</strain>
    </source>
</reference>
<protein>
    <submittedName>
        <fullName evidence="2">Uncharacterized protein</fullName>
    </submittedName>
</protein>
<evidence type="ECO:0000313" key="3">
    <source>
        <dbReference type="Proteomes" id="UP000799118"/>
    </source>
</evidence>
<organism evidence="2 3">
    <name type="scientific">Gymnopus androsaceus JB14</name>
    <dbReference type="NCBI Taxonomy" id="1447944"/>
    <lineage>
        <taxon>Eukaryota</taxon>
        <taxon>Fungi</taxon>
        <taxon>Dikarya</taxon>
        <taxon>Basidiomycota</taxon>
        <taxon>Agaricomycotina</taxon>
        <taxon>Agaricomycetes</taxon>
        <taxon>Agaricomycetidae</taxon>
        <taxon>Agaricales</taxon>
        <taxon>Marasmiineae</taxon>
        <taxon>Omphalotaceae</taxon>
        <taxon>Gymnopus</taxon>
    </lineage>
</organism>
<keyword evidence="3" id="KW-1185">Reference proteome</keyword>
<evidence type="ECO:0000256" key="1">
    <source>
        <dbReference type="SAM" id="MobiDB-lite"/>
    </source>
</evidence>
<gene>
    <name evidence="2" type="ORF">BT96DRAFT_1089276</name>
</gene>
<dbReference type="Proteomes" id="UP000799118">
    <property type="component" value="Unassembled WGS sequence"/>
</dbReference>
<feature type="region of interest" description="Disordered" evidence="1">
    <location>
        <begin position="1"/>
        <end position="27"/>
    </location>
</feature>
<dbReference type="EMBL" id="ML769440">
    <property type="protein sequence ID" value="KAE9401982.1"/>
    <property type="molecule type" value="Genomic_DNA"/>
</dbReference>
<evidence type="ECO:0000313" key="2">
    <source>
        <dbReference type="EMBL" id="KAE9401982.1"/>
    </source>
</evidence>
<name>A0A6A4HS52_9AGAR</name>
<sequence length="391" mass="44109">MQQYGFSPGVQYGHPDPSNQTGGTGWTFGSVGDRTDALLNGTDTYMGWESNGQTLLIPLEEVEDDMAEAKDTIHINHTSQTQIESFEFGEFSRFGPKTTNLLFFGTNEERTMASTLINFHRGGGLPNDVGWNKETGTLTTTGEILRAIQQGKVPIPGRTLPEKEQTRLSEHVCSSIEKSKVAGNFNAVYSVFQYEALYTLWTVLRKTLSDSGRIAPPIPSHLVLHHELFRSSSISWIGRYSYDGRERNDNSHSICQCRKLPTNTVLAWITIQRLWDSIYTGRLVDQSTKLIQKTNLTKHFVTLAGTPDLYEQELTSAGLVIEPKRQIYPMASTFDKRREVVEHLAKCGFSMLEMERYMVWALQYACDSLNSNTLDDDAREFYASVYRQGLG</sequence>
<accession>A0A6A4HS52</accession>
<dbReference type="AlphaFoldDB" id="A0A6A4HS52"/>